<sequence length="132" mass="14954">MRRHAMDEWIDTGDEEGAAKAFDAMDERIRPPIGAQPRQITPSRTTLDACQRAGCPIQAGAIHAWQCTWSVRRIDGTVIRRDMLLIDVKRENEIWKATSRYRLDGIRTGRQAQAALLLAATGALRPIQERFQ</sequence>
<protein>
    <submittedName>
        <fullName evidence="1">Uncharacterized protein</fullName>
    </submittedName>
</protein>
<gene>
    <name evidence="1" type="ORF">MCC10008_2123</name>
</gene>
<evidence type="ECO:0000313" key="2">
    <source>
        <dbReference type="Proteomes" id="UP000292241"/>
    </source>
</evidence>
<name>A0A4R0SIV4_BIFLL</name>
<dbReference type="EMBL" id="SHPR01000055">
    <property type="protein sequence ID" value="TCD81731.1"/>
    <property type="molecule type" value="Genomic_DNA"/>
</dbReference>
<dbReference type="Proteomes" id="UP000292241">
    <property type="component" value="Unassembled WGS sequence"/>
</dbReference>
<comment type="caution">
    <text evidence="1">The sequence shown here is derived from an EMBL/GenBank/DDBJ whole genome shotgun (WGS) entry which is preliminary data.</text>
</comment>
<dbReference type="AlphaFoldDB" id="A0A4R0SIV4"/>
<reference evidence="1 2" key="1">
    <citation type="journal article" date="2018" name="Sci. Rep.">
        <title>Genomic diversity and distribution of Bifidobacterium longum subsp. longum across the human lifespan.</title>
        <authorList>
            <person name="Odamaki T."/>
            <person name="Bottacini F."/>
            <person name="Kato K."/>
            <person name="Mitsuyama E."/>
            <person name="Yoshida K."/>
            <person name="Horigome A."/>
            <person name="Xiao J.Z."/>
            <person name="van Sinderen D."/>
        </authorList>
    </citation>
    <scope>NUCLEOTIDE SEQUENCE [LARGE SCALE GENOMIC DNA]</scope>
    <source>
        <strain evidence="1 2">MCC10008</strain>
    </source>
</reference>
<organism evidence="1 2">
    <name type="scientific">Bifidobacterium longum subsp. longum</name>
    <dbReference type="NCBI Taxonomy" id="1679"/>
    <lineage>
        <taxon>Bacteria</taxon>
        <taxon>Bacillati</taxon>
        <taxon>Actinomycetota</taxon>
        <taxon>Actinomycetes</taxon>
        <taxon>Bifidobacteriales</taxon>
        <taxon>Bifidobacteriaceae</taxon>
        <taxon>Bifidobacterium</taxon>
    </lineage>
</organism>
<proteinExistence type="predicted"/>
<accession>A0A4R0SIV4</accession>
<evidence type="ECO:0000313" key="1">
    <source>
        <dbReference type="EMBL" id="TCD81731.1"/>
    </source>
</evidence>